<comment type="similarity">
    <text evidence="1 3">Belongs to the UDP-glycosyltransferase family.</text>
</comment>
<keyword evidence="3" id="KW-0328">Glycosyltransferase</keyword>
<name>A0A8S0QN97_OLEEU</name>
<dbReference type="FunFam" id="3.40.50.2000:FF:000138">
    <property type="entry name" value="Glycosyltransferase"/>
    <property type="match status" value="1"/>
</dbReference>
<organism evidence="5 6">
    <name type="scientific">Olea europaea subsp. europaea</name>
    <dbReference type="NCBI Taxonomy" id="158383"/>
    <lineage>
        <taxon>Eukaryota</taxon>
        <taxon>Viridiplantae</taxon>
        <taxon>Streptophyta</taxon>
        <taxon>Embryophyta</taxon>
        <taxon>Tracheophyta</taxon>
        <taxon>Spermatophyta</taxon>
        <taxon>Magnoliopsida</taxon>
        <taxon>eudicotyledons</taxon>
        <taxon>Gunneridae</taxon>
        <taxon>Pentapetalae</taxon>
        <taxon>asterids</taxon>
        <taxon>lamiids</taxon>
        <taxon>Lamiales</taxon>
        <taxon>Oleaceae</taxon>
        <taxon>Oleeae</taxon>
        <taxon>Olea</taxon>
    </lineage>
</organism>
<evidence type="ECO:0000256" key="2">
    <source>
        <dbReference type="ARBA" id="ARBA00022679"/>
    </source>
</evidence>
<accession>A0A8S0QN97</accession>
<protein>
    <recommendedName>
        <fullName evidence="4">Glycosyltransferase</fullName>
        <ecNumber evidence="4">2.4.1.-</ecNumber>
    </recommendedName>
</protein>
<dbReference type="Proteomes" id="UP000594638">
    <property type="component" value="Unassembled WGS sequence"/>
</dbReference>
<dbReference type="InterPro" id="IPR035595">
    <property type="entry name" value="UDP_glycos_trans_CS"/>
</dbReference>
<evidence type="ECO:0000256" key="4">
    <source>
        <dbReference type="RuleBase" id="RU362057"/>
    </source>
</evidence>
<dbReference type="PANTHER" id="PTHR11926">
    <property type="entry name" value="GLUCOSYL/GLUCURONOSYL TRANSFERASES"/>
    <property type="match status" value="1"/>
</dbReference>
<dbReference type="OrthoDB" id="5835829at2759"/>
<dbReference type="GO" id="GO:0080044">
    <property type="term" value="F:quercetin 7-O-glucosyltransferase activity"/>
    <property type="evidence" value="ECO:0007669"/>
    <property type="project" value="TreeGrafter"/>
</dbReference>
<dbReference type="InterPro" id="IPR002213">
    <property type="entry name" value="UDP_glucos_trans"/>
</dbReference>
<dbReference type="Pfam" id="PF00201">
    <property type="entry name" value="UDPGT"/>
    <property type="match status" value="1"/>
</dbReference>
<sequence length="449" mass="50014">MKPILSCHVVAMPYPGRGHINPMMDLCKLVAGKSSSILVTFVLTEEWLGLIGSSAKPDNIRFATIPNVIPSEHVRGSDPNGFAMAVLSKMEEPFERLLNELQLSPTLIIADAVVPWAADVASRRNIPLAVLWPMSASVFSVFYHFDLLVQHGHFPVNLSVNGNDIVDCIPGLSPIRGLDLPTVMRLEENYQRFLKAPLQAIHKAQYLLLASVYELEAEVIDALKAKASCSIYTICPTTTHFKVKDSNGDLNYLKWLNLQPPNSVLFVSLGSYLSISGSQMDEIAAGLCKSGTSFLWAARGETLRLKEICGEKGLVVPWCDQLSVLCHPSIGGFLSHCGWNSTKEAILAGVPILTFPIMMDQVMNAKMIVEDWQIGWRVKREFDKDNLAKRDEIAELVQKFMNLESGERKQLTKKARETQQACEREFAEGGAFQIYLDGFTRSILQYHHH</sequence>
<evidence type="ECO:0000256" key="1">
    <source>
        <dbReference type="ARBA" id="ARBA00009995"/>
    </source>
</evidence>
<evidence type="ECO:0000256" key="3">
    <source>
        <dbReference type="RuleBase" id="RU003718"/>
    </source>
</evidence>
<dbReference type="CDD" id="cd03784">
    <property type="entry name" value="GT1_Gtf-like"/>
    <property type="match status" value="1"/>
</dbReference>
<evidence type="ECO:0000313" key="6">
    <source>
        <dbReference type="Proteomes" id="UP000594638"/>
    </source>
</evidence>
<dbReference type="Gene3D" id="3.40.50.2000">
    <property type="entry name" value="Glycogen Phosphorylase B"/>
    <property type="match status" value="2"/>
</dbReference>
<comment type="caution">
    <text evidence="5">The sequence shown here is derived from an EMBL/GenBank/DDBJ whole genome shotgun (WGS) entry which is preliminary data.</text>
</comment>
<dbReference type="EC" id="2.4.1.-" evidence="4"/>
<gene>
    <name evidence="5" type="ORF">OLEA9_A073185</name>
</gene>
<reference evidence="5 6" key="1">
    <citation type="submission" date="2019-12" db="EMBL/GenBank/DDBJ databases">
        <authorList>
            <person name="Alioto T."/>
            <person name="Alioto T."/>
            <person name="Gomez Garrido J."/>
        </authorList>
    </citation>
    <scope>NUCLEOTIDE SEQUENCE [LARGE SCALE GENOMIC DNA]</scope>
</reference>
<evidence type="ECO:0000313" key="5">
    <source>
        <dbReference type="EMBL" id="CAA2968455.1"/>
    </source>
</evidence>
<dbReference type="EMBL" id="CACTIH010001908">
    <property type="protein sequence ID" value="CAA2968455.1"/>
    <property type="molecule type" value="Genomic_DNA"/>
</dbReference>
<dbReference type="GO" id="GO:0080043">
    <property type="term" value="F:quercetin 3-O-glucosyltransferase activity"/>
    <property type="evidence" value="ECO:0007669"/>
    <property type="project" value="TreeGrafter"/>
</dbReference>
<proteinExistence type="inferred from homology"/>
<dbReference type="AlphaFoldDB" id="A0A8S0QN97"/>
<dbReference type="PROSITE" id="PS00375">
    <property type="entry name" value="UDPGT"/>
    <property type="match status" value="1"/>
</dbReference>
<keyword evidence="2 3" id="KW-0808">Transferase</keyword>
<dbReference type="Gramene" id="OE9A073185T1">
    <property type="protein sequence ID" value="OE9A073185C1"/>
    <property type="gene ID" value="OE9A073185"/>
</dbReference>
<dbReference type="SUPFAM" id="SSF53756">
    <property type="entry name" value="UDP-Glycosyltransferase/glycogen phosphorylase"/>
    <property type="match status" value="1"/>
</dbReference>
<keyword evidence="6" id="KW-1185">Reference proteome</keyword>
<dbReference type="PANTHER" id="PTHR11926:SF774">
    <property type="entry name" value="UDP-GLYCOSYLTRANSFERASE 85A1-RELATED"/>
    <property type="match status" value="1"/>
</dbReference>